<protein>
    <submittedName>
        <fullName evidence="2">Uncharacterized protein</fullName>
    </submittedName>
</protein>
<gene>
    <name evidence="2" type="ORF">GYMLUDRAFT_73498</name>
</gene>
<evidence type="ECO:0000313" key="2">
    <source>
        <dbReference type="EMBL" id="KIK61071.1"/>
    </source>
</evidence>
<evidence type="ECO:0000256" key="1">
    <source>
        <dbReference type="SAM" id="Phobius"/>
    </source>
</evidence>
<evidence type="ECO:0000313" key="3">
    <source>
        <dbReference type="Proteomes" id="UP000053593"/>
    </source>
</evidence>
<keyword evidence="1" id="KW-0472">Membrane</keyword>
<dbReference type="OrthoDB" id="3017091at2759"/>
<reference evidence="2 3" key="1">
    <citation type="submission" date="2014-04" db="EMBL/GenBank/DDBJ databases">
        <title>Evolutionary Origins and Diversification of the Mycorrhizal Mutualists.</title>
        <authorList>
            <consortium name="DOE Joint Genome Institute"/>
            <consortium name="Mycorrhizal Genomics Consortium"/>
            <person name="Kohler A."/>
            <person name="Kuo A."/>
            <person name="Nagy L.G."/>
            <person name="Floudas D."/>
            <person name="Copeland A."/>
            <person name="Barry K.W."/>
            <person name="Cichocki N."/>
            <person name="Veneault-Fourrey C."/>
            <person name="LaButti K."/>
            <person name="Lindquist E.A."/>
            <person name="Lipzen A."/>
            <person name="Lundell T."/>
            <person name="Morin E."/>
            <person name="Murat C."/>
            <person name="Riley R."/>
            <person name="Ohm R."/>
            <person name="Sun H."/>
            <person name="Tunlid A."/>
            <person name="Henrissat B."/>
            <person name="Grigoriev I.V."/>
            <person name="Hibbett D.S."/>
            <person name="Martin F."/>
        </authorList>
    </citation>
    <scope>NUCLEOTIDE SEQUENCE [LARGE SCALE GENOMIC DNA]</scope>
    <source>
        <strain evidence="2 3">FD-317 M1</strain>
    </source>
</reference>
<keyword evidence="1" id="KW-0812">Transmembrane</keyword>
<keyword evidence="1" id="KW-1133">Transmembrane helix</keyword>
<dbReference type="EMBL" id="KN834772">
    <property type="protein sequence ID" value="KIK61071.1"/>
    <property type="molecule type" value="Genomic_DNA"/>
</dbReference>
<dbReference type="HOGENOM" id="CLU_2590007_0_0_1"/>
<dbReference type="Proteomes" id="UP000053593">
    <property type="component" value="Unassembled WGS sequence"/>
</dbReference>
<proteinExistence type="predicted"/>
<sequence length="80" mass="8806">MKMRATYGIYEDPSLSSFSDVWDTSGDPNAKRKETIRVVCAAVGLMSMGAVASYAAYVWKYGTPQFFSSLPPAFSKFTFA</sequence>
<keyword evidence="3" id="KW-1185">Reference proteome</keyword>
<organism evidence="2 3">
    <name type="scientific">Collybiopsis luxurians FD-317 M1</name>
    <dbReference type="NCBI Taxonomy" id="944289"/>
    <lineage>
        <taxon>Eukaryota</taxon>
        <taxon>Fungi</taxon>
        <taxon>Dikarya</taxon>
        <taxon>Basidiomycota</taxon>
        <taxon>Agaricomycotina</taxon>
        <taxon>Agaricomycetes</taxon>
        <taxon>Agaricomycetidae</taxon>
        <taxon>Agaricales</taxon>
        <taxon>Marasmiineae</taxon>
        <taxon>Omphalotaceae</taxon>
        <taxon>Collybiopsis</taxon>
        <taxon>Collybiopsis luxurians</taxon>
    </lineage>
</organism>
<dbReference type="AlphaFoldDB" id="A0A0D0BZ05"/>
<feature type="transmembrane region" description="Helical" evidence="1">
    <location>
        <begin position="38"/>
        <end position="59"/>
    </location>
</feature>
<accession>A0A0D0BZ05</accession>
<name>A0A0D0BZ05_9AGAR</name>